<evidence type="ECO:0000256" key="1">
    <source>
        <dbReference type="SAM" id="MobiDB-lite"/>
    </source>
</evidence>
<evidence type="ECO:0000313" key="4">
    <source>
        <dbReference type="Proteomes" id="UP001152797"/>
    </source>
</evidence>
<dbReference type="EMBL" id="CAMXCT020002482">
    <property type="protein sequence ID" value="CAL1151838.1"/>
    <property type="molecule type" value="Genomic_DNA"/>
</dbReference>
<comment type="caution">
    <text evidence="2">The sequence shown here is derived from an EMBL/GenBank/DDBJ whole genome shotgun (WGS) entry which is preliminary data.</text>
</comment>
<feature type="region of interest" description="Disordered" evidence="1">
    <location>
        <begin position="47"/>
        <end position="88"/>
    </location>
</feature>
<dbReference type="EMBL" id="CAMXCT010002482">
    <property type="protein sequence ID" value="CAI3998463.1"/>
    <property type="molecule type" value="Genomic_DNA"/>
</dbReference>
<dbReference type="EMBL" id="CAMXCT030002482">
    <property type="protein sequence ID" value="CAL4785775.1"/>
    <property type="molecule type" value="Genomic_DNA"/>
</dbReference>
<accession>A0A9P1G3B3</accession>
<feature type="compositionally biased region" description="Basic and acidic residues" evidence="1">
    <location>
        <begin position="52"/>
        <end position="65"/>
    </location>
</feature>
<dbReference type="AlphaFoldDB" id="A0A9P1G3B3"/>
<evidence type="ECO:0000313" key="2">
    <source>
        <dbReference type="EMBL" id="CAI3998463.1"/>
    </source>
</evidence>
<sequence>MGACQCFSVASPSQQNTFMEANDAIEATEHFQDVRVPKSTLPTLLAHRVRKASPERPARSPKAEEGLGASSSKEGKPRLLLPIPSKSKQGGRWFRREVDTCEIGKCEEMPSHSKGPIWGSNCCCCDSGKATSLESATNMTSVISHHQPD</sequence>
<reference evidence="3" key="2">
    <citation type="submission" date="2024-04" db="EMBL/GenBank/DDBJ databases">
        <authorList>
            <person name="Chen Y."/>
            <person name="Shah S."/>
            <person name="Dougan E. K."/>
            <person name="Thang M."/>
            <person name="Chan C."/>
        </authorList>
    </citation>
    <scope>NUCLEOTIDE SEQUENCE [LARGE SCALE GENOMIC DNA]</scope>
</reference>
<gene>
    <name evidence="2" type="ORF">C1SCF055_LOCUS24759</name>
</gene>
<organism evidence="2">
    <name type="scientific">Cladocopium goreaui</name>
    <dbReference type="NCBI Taxonomy" id="2562237"/>
    <lineage>
        <taxon>Eukaryota</taxon>
        <taxon>Sar</taxon>
        <taxon>Alveolata</taxon>
        <taxon>Dinophyceae</taxon>
        <taxon>Suessiales</taxon>
        <taxon>Symbiodiniaceae</taxon>
        <taxon>Cladocopium</taxon>
    </lineage>
</organism>
<protein>
    <submittedName>
        <fullName evidence="2">Uncharacterized protein</fullName>
    </submittedName>
</protein>
<proteinExistence type="predicted"/>
<evidence type="ECO:0000313" key="3">
    <source>
        <dbReference type="EMBL" id="CAL1151838.1"/>
    </source>
</evidence>
<name>A0A9P1G3B3_9DINO</name>
<reference evidence="2" key="1">
    <citation type="submission" date="2022-10" db="EMBL/GenBank/DDBJ databases">
        <authorList>
            <person name="Chen Y."/>
            <person name="Dougan E. K."/>
            <person name="Chan C."/>
            <person name="Rhodes N."/>
            <person name="Thang M."/>
        </authorList>
    </citation>
    <scope>NUCLEOTIDE SEQUENCE</scope>
</reference>
<dbReference type="Proteomes" id="UP001152797">
    <property type="component" value="Unassembled WGS sequence"/>
</dbReference>
<keyword evidence="4" id="KW-1185">Reference proteome</keyword>